<dbReference type="InterPro" id="IPR006145">
    <property type="entry name" value="PsdUridine_synth_RsuA/RluA"/>
</dbReference>
<dbReference type="Gene3D" id="3.30.2350.10">
    <property type="entry name" value="Pseudouridine synthase"/>
    <property type="match status" value="1"/>
</dbReference>
<dbReference type="NCBIfam" id="TIGR00005">
    <property type="entry name" value="rluA_subfam"/>
    <property type="match status" value="1"/>
</dbReference>
<evidence type="ECO:0000256" key="2">
    <source>
        <dbReference type="ARBA" id="ARBA00010876"/>
    </source>
</evidence>
<dbReference type="PROSITE" id="PS01129">
    <property type="entry name" value="PSI_RLU"/>
    <property type="match status" value="1"/>
</dbReference>
<dbReference type="InterPro" id="IPR006225">
    <property type="entry name" value="PsdUridine_synth_RluC/D"/>
</dbReference>
<comment type="catalytic activity">
    <reaction evidence="1 4">
        <text>a uridine in RNA = a pseudouridine in RNA</text>
        <dbReference type="Rhea" id="RHEA:48348"/>
        <dbReference type="Rhea" id="RHEA-COMP:12068"/>
        <dbReference type="Rhea" id="RHEA-COMP:12069"/>
        <dbReference type="ChEBI" id="CHEBI:65314"/>
        <dbReference type="ChEBI" id="CHEBI:65315"/>
    </reaction>
</comment>
<dbReference type="AlphaFoldDB" id="A0AAU7VIY7"/>
<organism evidence="6">
    <name type="scientific">Proteinivorax tanatarense</name>
    <dbReference type="NCBI Taxonomy" id="1260629"/>
    <lineage>
        <taxon>Bacteria</taxon>
        <taxon>Bacillati</taxon>
        <taxon>Bacillota</taxon>
        <taxon>Clostridia</taxon>
        <taxon>Eubacteriales</taxon>
        <taxon>Proteinivoracaceae</taxon>
        <taxon>Proteinivorax</taxon>
    </lineage>
</organism>
<keyword evidence="4 6" id="KW-0413">Isomerase</keyword>
<dbReference type="InterPro" id="IPR020103">
    <property type="entry name" value="PsdUridine_synth_cat_dom_sf"/>
</dbReference>
<dbReference type="RefSeq" id="WP_350342775.1">
    <property type="nucleotide sequence ID" value="NZ_CP158367.1"/>
</dbReference>
<evidence type="ECO:0000256" key="4">
    <source>
        <dbReference type="RuleBase" id="RU362028"/>
    </source>
</evidence>
<gene>
    <name evidence="6" type="ORF">PRVXT_002033</name>
</gene>
<protein>
    <recommendedName>
        <fullName evidence="4">Pseudouridine synthase</fullName>
        <ecNumber evidence="4">5.4.99.-</ecNumber>
    </recommendedName>
</protein>
<comment type="function">
    <text evidence="4">Responsible for synthesis of pseudouridine from uracil.</text>
</comment>
<dbReference type="InterPro" id="IPR006224">
    <property type="entry name" value="PsdUridine_synth_RluA-like_CS"/>
</dbReference>
<evidence type="ECO:0000256" key="3">
    <source>
        <dbReference type="PIRSR" id="PIRSR606225-1"/>
    </source>
</evidence>
<dbReference type="PANTHER" id="PTHR21600:SF87">
    <property type="entry name" value="RNA PSEUDOURIDYLATE SYNTHASE DOMAIN-CONTAINING PROTEIN 1"/>
    <property type="match status" value="1"/>
</dbReference>
<evidence type="ECO:0000313" key="6">
    <source>
        <dbReference type="EMBL" id="XBX74014.1"/>
    </source>
</evidence>
<dbReference type="InterPro" id="IPR050188">
    <property type="entry name" value="RluA_PseudoU_synthase"/>
</dbReference>
<dbReference type="SUPFAM" id="SSF55120">
    <property type="entry name" value="Pseudouridine synthase"/>
    <property type="match status" value="1"/>
</dbReference>
<dbReference type="GO" id="GO:0003723">
    <property type="term" value="F:RNA binding"/>
    <property type="evidence" value="ECO:0007669"/>
    <property type="project" value="InterPro"/>
</dbReference>
<proteinExistence type="inferred from homology"/>
<reference evidence="6" key="1">
    <citation type="journal article" date="2013" name="Extremophiles">
        <title>Proteinivorax tanatarense gen. nov., sp. nov., an anaerobic, haloalkaliphilic, proteolytic bacterium isolated from a decaying algal bloom, and proposal of Proteinivoraceae fam. nov.</title>
        <authorList>
            <person name="Kevbrin V."/>
            <person name="Boltyanskaya Y."/>
            <person name="Zhilina T."/>
            <person name="Kolganova T."/>
            <person name="Lavrentjeva E."/>
            <person name="Kuznetsov B."/>
        </authorList>
    </citation>
    <scope>NUCLEOTIDE SEQUENCE</scope>
    <source>
        <strain evidence="6">Z-910T</strain>
    </source>
</reference>
<dbReference type="EC" id="5.4.99.-" evidence="4"/>
<dbReference type="EMBL" id="CP158367">
    <property type="protein sequence ID" value="XBX74014.1"/>
    <property type="molecule type" value="Genomic_DNA"/>
</dbReference>
<feature type="domain" description="Pseudouridine synthase RsuA/RluA-like" evidence="5">
    <location>
        <begin position="84"/>
        <end position="225"/>
    </location>
</feature>
<comment type="similarity">
    <text evidence="2 4">Belongs to the pseudouridine synthase RluA family.</text>
</comment>
<reference evidence="6" key="2">
    <citation type="submission" date="2024-06" db="EMBL/GenBank/DDBJ databases">
        <authorList>
            <person name="Petrova K.O."/>
            <person name="Toshchakov S.V."/>
            <person name="Boltjanskaja Y.V."/>
            <person name="Kevbrin V."/>
        </authorList>
    </citation>
    <scope>NUCLEOTIDE SEQUENCE</scope>
    <source>
        <strain evidence="6">Z-910T</strain>
    </source>
</reference>
<dbReference type="PANTHER" id="PTHR21600">
    <property type="entry name" value="MITOCHONDRIAL RNA PSEUDOURIDINE SYNTHASE"/>
    <property type="match status" value="1"/>
</dbReference>
<sequence length="286" mass="33702">MEKYQFTIKEETSIRHYLQQNLQFSRRHYRRVKSKAEIYINGFKHKITAPVKKGDEVIILLPSNKSFIEEYDYKVEVLYEDNYIIAVNKPAKMLTHPTYKEKTHTLLNVIKFIQSSNKQTYSFHPIHRLDRDTSGVIMIAKSAYTSKIFSELFEQRKVEKTYLTIVEGVPKCRKEIIDIPLLNHTTKMKQKSVTAYEVLNFWGNHSFLKVKPLTGRTHQIRRHLSDIGHPIVGDRIYNKDNFSKVRHLLHAFSLDFIHPIKRDKVIIKASLPNDFSQVIKECKQSQ</sequence>
<evidence type="ECO:0000259" key="5">
    <source>
        <dbReference type="Pfam" id="PF00849"/>
    </source>
</evidence>
<dbReference type="CDD" id="cd02869">
    <property type="entry name" value="PseudoU_synth_RluA_like"/>
    <property type="match status" value="1"/>
</dbReference>
<name>A0AAU7VIY7_9FIRM</name>
<dbReference type="GO" id="GO:0009982">
    <property type="term" value="F:pseudouridine synthase activity"/>
    <property type="evidence" value="ECO:0007669"/>
    <property type="project" value="InterPro"/>
</dbReference>
<feature type="active site" evidence="3">
    <location>
        <position position="130"/>
    </location>
</feature>
<dbReference type="GO" id="GO:0140098">
    <property type="term" value="F:catalytic activity, acting on RNA"/>
    <property type="evidence" value="ECO:0007669"/>
    <property type="project" value="UniProtKB-ARBA"/>
</dbReference>
<dbReference type="GO" id="GO:0000455">
    <property type="term" value="P:enzyme-directed rRNA pseudouridine synthesis"/>
    <property type="evidence" value="ECO:0007669"/>
    <property type="project" value="TreeGrafter"/>
</dbReference>
<dbReference type="Pfam" id="PF00849">
    <property type="entry name" value="PseudoU_synth_2"/>
    <property type="match status" value="1"/>
</dbReference>
<evidence type="ECO:0000256" key="1">
    <source>
        <dbReference type="ARBA" id="ARBA00000073"/>
    </source>
</evidence>
<accession>A0AAU7VIY7</accession>